<dbReference type="GO" id="GO:0006633">
    <property type="term" value="P:fatty acid biosynthetic process"/>
    <property type="evidence" value="ECO:0007669"/>
    <property type="project" value="InterPro"/>
</dbReference>
<proteinExistence type="predicted"/>
<dbReference type="Gene3D" id="3.30.70.250">
    <property type="entry name" value="Malonyl-CoA ACP transacylase, ACP-binding"/>
    <property type="match status" value="1"/>
</dbReference>
<dbReference type="GO" id="GO:0004315">
    <property type="term" value="F:3-oxoacyl-[acyl-carrier-protein] synthase activity"/>
    <property type="evidence" value="ECO:0007669"/>
    <property type="project" value="InterPro"/>
</dbReference>
<dbReference type="Gene3D" id="3.90.470.20">
    <property type="entry name" value="4'-phosphopantetheinyl transferase domain"/>
    <property type="match status" value="2"/>
</dbReference>
<evidence type="ECO:0000259" key="4">
    <source>
        <dbReference type="PROSITE" id="PS52004"/>
    </source>
</evidence>
<comment type="caution">
    <text evidence="5">The sequence shown here is derived from an EMBL/GenBank/DDBJ whole genome shotgun (WGS) entry which is preliminary data.</text>
</comment>
<evidence type="ECO:0000256" key="3">
    <source>
        <dbReference type="ARBA" id="ARBA00022679"/>
    </source>
</evidence>
<keyword evidence="5" id="KW-0012">Acyltransferase</keyword>
<organism evidence="5 6">
    <name type="scientific">Ideonella dechloratans</name>
    <dbReference type="NCBI Taxonomy" id="36863"/>
    <lineage>
        <taxon>Bacteria</taxon>
        <taxon>Pseudomonadati</taxon>
        <taxon>Pseudomonadota</taxon>
        <taxon>Betaproteobacteria</taxon>
        <taxon>Burkholderiales</taxon>
        <taxon>Sphaerotilaceae</taxon>
        <taxon>Ideonella</taxon>
    </lineage>
</organism>
<evidence type="ECO:0000313" key="5">
    <source>
        <dbReference type="EMBL" id="KAB0582508.1"/>
    </source>
</evidence>
<dbReference type="SUPFAM" id="SSF53901">
    <property type="entry name" value="Thiolase-like"/>
    <property type="match status" value="1"/>
</dbReference>
<dbReference type="InterPro" id="IPR020841">
    <property type="entry name" value="PKS_Beta-ketoAc_synthase_dom"/>
</dbReference>
<dbReference type="InterPro" id="IPR014030">
    <property type="entry name" value="Ketoacyl_synth_N"/>
</dbReference>
<dbReference type="InterPro" id="IPR001227">
    <property type="entry name" value="Ac_transferase_dom_sf"/>
</dbReference>
<dbReference type="InterPro" id="IPR008278">
    <property type="entry name" value="4-PPantetheinyl_Trfase_dom"/>
</dbReference>
<evidence type="ECO:0000256" key="1">
    <source>
        <dbReference type="ARBA" id="ARBA00022450"/>
    </source>
</evidence>
<dbReference type="Pfam" id="PF02801">
    <property type="entry name" value="Ketoacyl-synt_C"/>
    <property type="match status" value="1"/>
</dbReference>
<dbReference type="Pfam" id="PF00109">
    <property type="entry name" value="ketoacyl-synt"/>
    <property type="match status" value="1"/>
</dbReference>
<dbReference type="InterPro" id="IPR016035">
    <property type="entry name" value="Acyl_Trfase/lysoPLipase"/>
</dbReference>
<dbReference type="SMART" id="SM00827">
    <property type="entry name" value="PKS_AT"/>
    <property type="match status" value="1"/>
</dbReference>
<reference evidence="5 6" key="1">
    <citation type="submission" date="2019-09" db="EMBL/GenBank/DDBJ databases">
        <title>Draft genome sequences of 48 bacterial type strains from the CCUG.</title>
        <authorList>
            <person name="Tunovic T."/>
            <person name="Pineiro-Iglesias B."/>
            <person name="Unosson C."/>
            <person name="Inganas E."/>
            <person name="Ohlen M."/>
            <person name="Cardew S."/>
            <person name="Jensie-Markopoulos S."/>
            <person name="Salva-Serra F."/>
            <person name="Jaen-Luchoro D."/>
            <person name="Karlsson R."/>
            <person name="Svensson-Stadler L."/>
            <person name="Chun J."/>
            <person name="Moore E."/>
        </authorList>
    </citation>
    <scope>NUCLEOTIDE SEQUENCE [LARGE SCALE GENOMIC DNA]</scope>
    <source>
        <strain evidence="5 6">CCUG 30977</strain>
    </source>
</reference>
<dbReference type="InterPro" id="IPR016039">
    <property type="entry name" value="Thiolase-like"/>
</dbReference>
<dbReference type="CDD" id="cd00833">
    <property type="entry name" value="PKS"/>
    <property type="match status" value="1"/>
</dbReference>
<dbReference type="PROSITE" id="PS52004">
    <property type="entry name" value="KS3_2"/>
    <property type="match status" value="1"/>
</dbReference>
<dbReference type="SMART" id="SM00825">
    <property type="entry name" value="PKS_KS"/>
    <property type="match status" value="1"/>
</dbReference>
<dbReference type="Gene3D" id="3.10.129.110">
    <property type="entry name" value="Polyketide synthase dehydratase"/>
    <property type="match status" value="1"/>
</dbReference>
<dbReference type="InterPro" id="IPR014043">
    <property type="entry name" value="Acyl_transferase_dom"/>
</dbReference>
<dbReference type="InterPro" id="IPR018201">
    <property type="entry name" value="Ketoacyl_synth_AS"/>
</dbReference>
<evidence type="ECO:0000313" key="6">
    <source>
        <dbReference type="Proteomes" id="UP000430120"/>
    </source>
</evidence>
<feature type="domain" description="Ketosynthase family 3 (KS3)" evidence="4">
    <location>
        <begin position="17"/>
        <end position="470"/>
    </location>
</feature>
<keyword evidence="2" id="KW-0597">Phosphoprotein</keyword>
<keyword evidence="3 5" id="KW-0808">Transferase</keyword>
<protein>
    <submittedName>
        <fullName evidence="5">Acyltransferase domain-containing protein</fullName>
    </submittedName>
</protein>
<dbReference type="GO" id="GO:0008897">
    <property type="term" value="F:holo-[acyl-carrier-protein] synthase activity"/>
    <property type="evidence" value="ECO:0007669"/>
    <property type="project" value="InterPro"/>
</dbReference>
<dbReference type="EMBL" id="VZPB01000020">
    <property type="protein sequence ID" value="KAB0582508.1"/>
    <property type="molecule type" value="Genomic_DNA"/>
</dbReference>
<evidence type="ECO:0000256" key="2">
    <source>
        <dbReference type="ARBA" id="ARBA00022553"/>
    </source>
</evidence>
<dbReference type="InterPro" id="IPR049551">
    <property type="entry name" value="PKS_DH_C"/>
</dbReference>
<dbReference type="PANTHER" id="PTHR43074">
    <property type="entry name" value="OMEGA-3 POLYUNSATURATED FATTY ACID SYNTHASE PFAB-RELATED"/>
    <property type="match status" value="1"/>
</dbReference>
<dbReference type="PROSITE" id="PS00606">
    <property type="entry name" value="KS3_1"/>
    <property type="match status" value="1"/>
</dbReference>
<sequence length="1617" mass="173597">MTDLSQGVPVSGNASTPAPVAIIGMACMYPQAPNLQAFWRNIIGGVDAISEPVDSWDAQRYLDTGRIKTPYGGYLRDLYRFDPREFGIMPSSLDGGEPDQFLALKVAAEALKDAGYLDPSYDHRDTGIVLGHSTYLHRGQGTLIQNHIVVDQTVEILQAACPHLGPEQLESVRALLAKKLPAATPDIAPGLVPNVMTGRIANRLNLKGPNYLVDAACSSSLLAVNAAMDELRLGRSKLMIAGGVNASLPAEVAVIFTQLGALSGRGKVRPFEKGSDGTLLGEGLGIVVLKLLDEALADGDRIYAVLRGVGQSSDGRGTGLLAPSMEGESLAVQRAYAESRVDPSTVGLVEAHGTGIPLGDKTEIASLKSVFGARTAGQGSIALGSVKSMISHTIPAAGMAGLIKASLALHHKVLPPMLCDEVNTELGIDDTTLYVNNETRPWITPQGAPRRAGVNSFGFGGINTHAVLEEAPVAAAKPARCMPWPSELCVLAADTTEALVERIAQVQAWLTARTDLSMGDIAASLAGQVGEGACRLAIVASDAAGLNKQLQQALKKLGSGGATSWATRGGMFYSAQPLEGKLAFIFPGEGSQYSAMLSDMAQCFDDVRDWLDFWCGLYPDVPGERRTDIAFPPPTGLSEARRAELERRMHDMDVGSEAVFVGAQALNALLGTMGVQPDVMLGHSSGESSALAASGAIPAASSQELAEFIRELNRVYREELANGSIPTGALLAVGAMDRPSLDQHLAESGPGVVVAMDNCANQVILYGAADVMATLQQRLTQAGAICMPLPFDRGYHTPAFDTVTKAFLKYYKAIKLGSPRVPLYSCATTGLFPDGATAIRQTAASQWSTTVRFRETIQKMHDDGVRWFIEVGPSANLTAFVNDILAGRDYVAVATNQRKRPGVDQFLMVLGQLWVNRKPVALGKLFEQRALTQVPLGDLSVPKAKGILLDNTMPQMHLTEAERAQLGTLAAPGVVQAVAAPVQAAAVEAAVPLAAAAPAVAAPAPTAVEATEDAELALRQQVMGEYFDMMRGFLAQQQSVMDRLQPEAFEGAEPQDLDPVTEATGFLDEILEQDADHLVARCTLNLAKDNFLRDHVLSGRVDPQDAVLGLSCVPMMVSLEIMAQACAALAGNVNVTVVEHVRAFDWIALDAGEVALTVEARLVDAAQQRYAAVLSGPSGKLVSGEFLFQPVWQLPGLASLSEWRSSLWNDEELYTCGMFHGPVFQSITHIDGWDDAGIDCQLSPVSLRDFFVPGQPTRLVLNPVLLDAMGQLAAYWIAQFAGTDFNCFPSTIDRIELYSPCPADLPNLRLLARQHSLDPSSNEVSAPRAWQFECLDTQGQPLVRVSNLVNVFFPVPNRFYQVRRDPLQGWLGQPMAAGAERGTLVWALEHLPEDFCSQSANIFLRILAHIYLSAEEREAWAALTGNARHKRQWLLGRACIKEAVRYWVVQQTGEWLYSSEIEVRHDALGAPWVDGWWRDQLIAAPEISLTHNDWGSVVAVNPPQVPVGVDAEQWGRIRSPELFAASLSEQERSALGAIPAGQQSEHLLALWCAKEAAAKCLGTGLQGQPEKFEVRFLDAAGHSAQVVHDDMQMEVSLYRDAQTVIALAVEQGGAEVS</sequence>
<dbReference type="OrthoDB" id="9778690at2"/>
<name>A0A643FC39_IDEDE</name>
<dbReference type="InterPro" id="IPR014031">
    <property type="entry name" value="Ketoacyl_synth_C"/>
</dbReference>
<dbReference type="InterPro" id="IPR052568">
    <property type="entry name" value="PKS-FAS_Synthase"/>
</dbReference>
<dbReference type="Pfam" id="PF14765">
    <property type="entry name" value="PS-DH"/>
    <property type="match status" value="1"/>
</dbReference>
<dbReference type="Pfam" id="PF01648">
    <property type="entry name" value="ACPS"/>
    <property type="match status" value="1"/>
</dbReference>
<keyword evidence="1" id="KW-0596">Phosphopantetheine</keyword>
<gene>
    <name evidence="5" type="ORF">F7Q92_10015</name>
</gene>
<dbReference type="PANTHER" id="PTHR43074:SF1">
    <property type="entry name" value="BETA-KETOACYL SYNTHASE FAMILY PROTEIN-RELATED"/>
    <property type="match status" value="1"/>
</dbReference>
<dbReference type="Gene3D" id="3.30.70.3290">
    <property type="match status" value="1"/>
</dbReference>
<dbReference type="GO" id="GO:0000287">
    <property type="term" value="F:magnesium ion binding"/>
    <property type="evidence" value="ECO:0007669"/>
    <property type="project" value="InterPro"/>
</dbReference>
<dbReference type="InterPro" id="IPR032821">
    <property type="entry name" value="PKS_assoc"/>
</dbReference>
<dbReference type="Proteomes" id="UP000430120">
    <property type="component" value="Unassembled WGS sequence"/>
</dbReference>
<dbReference type="InterPro" id="IPR042104">
    <property type="entry name" value="PKS_dehydratase_sf"/>
</dbReference>
<dbReference type="SUPFAM" id="SSF52151">
    <property type="entry name" value="FabD/lysophospholipase-like"/>
    <property type="match status" value="1"/>
</dbReference>
<dbReference type="Gene3D" id="3.40.366.10">
    <property type="entry name" value="Malonyl-Coenzyme A Acyl Carrier Protein, domain 2"/>
    <property type="match status" value="1"/>
</dbReference>
<dbReference type="SUPFAM" id="SSF56214">
    <property type="entry name" value="4'-phosphopantetheinyl transferase"/>
    <property type="match status" value="2"/>
</dbReference>
<accession>A0A643FC39</accession>
<dbReference type="Pfam" id="PF16197">
    <property type="entry name" value="KAsynt_C_assoc"/>
    <property type="match status" value="1"/>
</dbReference>
<dbReference type="Pfam" id="PF00698">
    <property type="entry name" value="Acyl_transf_1"/>
    <property type="match status" value="1"/>
</dbReference>
<dbReference type="Gene3D" id="3.40.47.10">
    <property type="match status" value="1"/>
</dbReference>
<dbReference type="SUPFAM" id="SSF55048">
    <property type="entry name" value="Probable ACP-binding domain of malonyl-CoA ACP transacylase"/>
    <property type="match status" value="1"/>
</dbReference>
<dbReference type="InterPro" id="IPR016036">
    <property type="entry name" value="Malonyl_transacylase_ACP-bd"/>
</dbReference>
<keyword evidence="6" id="KW-1185">Reference proteome</keyword>
<dbReference type="InterPro" id="IPR037143">
    <property type="entry name" value="4-PPantetheinyl_Trfase_dom_sf"/>
</dbReference>